<accession>A0ABS7CB48</accession>
<keyword evidence="1" id="KW-1133">Transmembrane helix</keyword>
<evidence type="ECO:0000313" key="3">
    <source>
        <dbReference type="Proteomes" id="UP001519887"/>
    </source>
</evidence>
<proteinExistence type="predicted"/>
<comment type="caution">
    <text evidence="2">The sequence shown here is derived from an EMBL/GenBank/DDBJ whole genome shotgun (WGS) entry which is preliminary data.</text>
</comment>
<evidence type="ECO:0000256" key="1">
    <source>
        <dbReference type="SAM" id="Phobius"/>
    </source>
</evidence>
<feature type="non-terminal residue" evidence="2">
    <location>
        <position position="179"/>
    </location>
</feature>
<keyword evidence="3" id="KW-1185">Reference proteome</keyword>
<name>A0ABS7CB48_9BACL</name>
<feature type="transmembrane region" description="Helical" evidence="1">
    <location>
        <begin position="18"/>
        <end position="37"/>
    </location>
</feature>
<gene>
    <name evidence="2" type="ORF">K0U00_29130</name>
</gene>
<keyword evidence="1" id="KW-0812">Transmembrane</keyword>
<keyword evidence="1" id="KW-0472">Membrane</keyword>
<evidence type="ECO:0000313" key="2">
    <source>
        <dbReference type="EMBL" id="MBW7458113.1"/>
    </source>
</evidence>
<reference evidence="2 3" key="1">
    <citation type="submission" date="2021-07" db="EMBL/GenBank/DDBJ databases">
        <title>Paenibacillus radiodurans sp. nov., isolated from the southeastern edge of Tengger Desert.</title>
        <authorList>
            <person name="Zhang G."/>
        </authorList>
    </citation>
    <scope>NUCLEOTIDE SEQUENCE [LARGE SCALE GENOMIC DNA]</scope>
    <source>
        <strain evidence="2 3">CCM 7311</strain>
    </source>
</reference>
<dbReference type="Proteomes" id="UP001519887">
    <property type="component" value="Unassembled WGS sequence"/>
</dbReference>
<organism evidence="2 3">
    <name type="scientific">Paenibacillus sepulcri</name>
    <dbReference type="NCBI Taxonomy" id="359917"/>
    <lineage>
        <taxon>Bacteria</taxon>
        <taxon>Bacillati</taxon>
        <taxon>Bacillota</taxon>
        <taxon>Bacilli</taxon>
        <taxon>Bacillales</taxon>
        <taxon>Paenibacillaceae</taxon>
        <taxon>Paenibacillus</taxon>
    </lineage>
</organism>
<sequence>MPLLNLKWLKKLQITPKVFLITFVCFESLILLLGYSYHKYSSAILVDSQMNYAVQMVQKADSYLEMNMQHIRTNLLTIAHDTRFAEAQYEQINQWLNGNLIHFIPNVSNIHVMSGREVRASTSLNSWELPKNAYLMKQLEQMTEFNRIYWIGPYFSNVSRHTLTAALAIPSAAGNHDIL</sequence>
<dbReference type="EMBL" id="JAHZIK010001073">
    <property type="protein sequence ID" value="MBW7458113.1"/>
    <property type="molecule type" value="Genomic_DNA"/>
</dbReference>
<protein>
    <submittedName>
        <fullName evidence="2">Uncharacterized protein</fullName>
    </submittedName>
</protein>